<comment type="caution">
    <text evidence="1">The sequence shown here is derived from an EMBL/GenBank/DDBJ whole genome shotgun (WGS) entry which is preliminary data.</text>
</comment>
<name>A0AAN8Q743_9TELE</name>
<keyword evidence="2" id="KW-1185">Reference proteome</keyword>
<sequence>MQAGNRNTEGILRRTRAVVPRLAGRILGLRLEKKEAGLDRRLTVTMTVHLQTRTGVLHRVGGILQPVQEVAEDQAVNTGAAALPKEKDLHLLPVVASPLTTIW</sequence>
<protein>
    <submittedName>
        <fullName evidence="1">Uncharacterized protein</fullName>
    </submittedName>
</protein>
<proteinExistence type="predicted"/>
<accession>A0AAN8Q743</accession>
<reference evidence="1 2" key="1">
    <citation type="submission" date="2021-04" db="EMBL/GenBank/DDBJ databases">
        <authorList>
            <person name="De Guttry C."/>
            <person name="Zahm M."/>
            <person name="Klopp C."/>
            <person name="Cabau C."/>
            <person name="Louis A."/>
            <person name="Berthelot C."/>
            <person name="Parey E."/>
            <person name="Roest Crollius H."/>
            <person name="Montfort J."/>
            <person name="Robinson-Rechavi M."/>
            <person name="Bucao C."/>
            <person name="Bouchez O."/>
            <person name="Gislard M."/>
            <person name="Lluch J."/>
            <person name="Milhes M."/>
            <person name="Lampietro C."/>
            <person name="Lopez Roques C."/>
            <person name="Donnadieu C."/>
            <person name="Braasch I."/>
            <person name="Desvignes T."/>
            <person name="Postlethwait J."/>
            <person name="Bobe J."/>
            <person name="Wedekind C."/>
            <person name="Guiguen Y."/>
        </authorList>
    </citation>
    <scope>NUCLEOTIDE SEQUENCE [LARGE SCALE GENOMIC DNA]</scope>
    <source>
        <strain evidence="1">Cs_M1</strain>
        <tissue evidence="1">Blood</tissue>
    </source>
</reference>
<evidence type="ECO:0000313" key="2">
    <source>
        <dbReference type="Proteomes" id="UP001356427"/>
    </source>
</evidence>
<dbReference type="AlphaFoldDB" id="A0AAN8Q743"/>
<evidence type="ECO:0000313" key="1">
    <source>
        <dbReference type="EMBL" id="KAK6293510.1"/>
    </source>
</evidence>
<gene>
    <name evidence="1" type="ORF">J4Q44_G00358360</name>
</gene>
<dbReference type="Proteomes" id="UP001356427">
    <property type="component" value="Unassembled WGS sequence"/>
</dbReference>
<dbReference type="EMBL" id="JAGTTL010000036">
    <property type="protein sequence ID" value="KAK6293510.1"/>
    <property type="molecule type" value="Genomic_DNA"/>
</dbReference>
<organism evidence="1 2">
    <name type="scientific">Coregonus suidteri</name>
    <dbReference type="NCBI Taxonomy" id="861788"/>
    <lineage>
        <taxon>Eukaryota</taxon>
        <taxon>Metazoa</taxon>
        <taxon>Chordata</taxon>
        <taxon>Craniata</taxon>
        <taxon>Vertebrata</taxon>
        <taxon>Euteleostomi</taxon>
        <taxon>Actinopterygii</taxon>
        <taxon>Neopterygii</taxon>
        <taxon>Teleostei</taxon>
        <taxon>Protacanthopterygii</taxon>
        <taxon>Salmoniformes</taxon>
        <taxon>Salmonidae</taxon>
        <taxon>Coregoninae</taxon>
        <taxon>Coregonus</taxon>
    </lineage>
</organism>